<protein>
    <submittedName>
        <fullName evidence="1">Uncharacterized protein</fullName>
    </submittedName>
</protein>
<dbReference type="Proteomes" id="UP000233837">
    <property type="component" value="Unassembled WGS sequence"/>
</dbReference>
<sequence>MSAPPTCLLKRIVQSTVLDQGKKGRSRAKAAGASAGRSAEQAERLAEFQYRRRKTEATSAGMRLCTSAEEIGGVLDSGWSQGDNEVASAVIEEQC</sequence>
<reference evidence="1 2" key="2">
    <citation type="journal article" date="2017" name="Nature">
        <title>The Apostasia genome and the evolution of orchids.</title>
        <authorList>
            <person name="Zhang G.Q."/>
            <person name="Liu K.W."/>
            <person name="Li Z."/>
            <person name="Lohaus R."/>
            <person name="Hsiao Y.Y."/>
            <person name="Niu S.C."/>
            <person name="Wang J.Y."/>
            <person name="Lin Y.C."/>
            <person name="Xu Q."/>
            <person name="Chen L.J."/>
            <person name="Yoshida K."/>
            <person name="Fujiwara S."/>
            <person name="Wang Z.W."/>
            <person name="Zhang Y.Q."/>
            <person name="Mitsuda N."/>
            <person name="Wang M."/>
            <person name="Liu G.H."/>
            <person name="Pecoraro L."/>
            <person name="Huang H.X."/>
            <person name="Xiao X.J."/>
            <person name="Lin M."/>
            <person name="Wu X.Y."/>
            <person name="Wu W.L."/>
            <person name="Chen Y.Y."/>
            <person name="Chang S.B."/>
            <person name="Sakamoto S."/>
            <person name="Ohme-Takagi M."/>
            <person name="Yagi M."/>
            <person name="Zeng S.J."/>
            <person name="Shen C.Y."/>
            <person name="Yeh C.M."/>
            <person name="Luo Y.B."/>
            <person name="Tsai W.C."/>
            <person name="Van de Peer Y."/>
            <person name="Liu Z.J."/>
        </authorList>
    </citation>
    <scope>NUCLEOTIDE SEQUENCE [LARGE SCALE GENOMIC DNA]</scope>
    <source>
        <tissue evidence="1">The whole plant</tissue>
    </source>
</reference>
<proteinExistence type="predicted"/>
<evidence type="ECO:0000313" key="2">
    <source>
        <dbReference type="Proteomes" id="UP000233837"/>
    </source>
</evidence>
<accession>A0A2I0X1Z6</accession>
<dbReference type="AlphaFoldDB" id="A0A2I0X1Z6"/>
<reference evidence="1 2" key="1">
    <citation type="journal article" date="2016" name="Sci. Rep.">
        <title>The Dendrobium catenatum Lindl. genome sequence provides insights into polysaccharide synthase, floral development and adaptive evolution.</title>
        <authorList>
            <person name="Zhang G.Q."/>
            <person name="Xu Q."/>
            <person name="Bian C."/>
            <person name="Tsai W.C."/>
            <person name="Yeh C.M."/>
            <person name="Liu K.W."/>
            <person name="Yoshida K."/>
            <person name="Zhang L.S."/>
            <person name="Chang S.B."/>
            <person name="Chen F."/>
            <person name="Shi Y."/>
            <person name="Su Y.Y."/>
            <person name="Zhang Y.Q."/>
            <person name="Chen L.J."/>
            <person name="Yin Y."/>
            <person name="Lin M."/>
            <person name="Huang H."/>
            <person name="Deng H."/>
            <person name="Wang Z.W."/>
            <person name="Zhu S.L."/>
            <person name="Zhao X."/>
            <person name="Deng C."/>
            <person name="Niu S.C."/>
            <person name="Huang J."/>
            <person name="Wang M."/>
            <person name="Liu G.H."/>
            <person name="Yang H.J."/>
            <person name="Xiao X.J."/>
            <person name="Hsiao Y.Y."/>
            <person name="Wu W.L."/>
            <person name="Chen Y.Y."/>
            <person name="Mitsuda N."/>
            <person name="Ohme-Takagi M."/>
            <person name="Luo Y.B."/>
            <person name="Van de Peer Y."/>
            <person name="Liu Z.J."/>
        </authorList>
    </citation>
    <scope>NUCLEOTIDE SEQUENCE [LARGE SCALE GENOMIC DNA]</scope>
    <source>
        <tissue evidence="1">The whole plant</tissue>
    </source>
</reference>
<gene>
    <name evidence="1" type="ORF">MA16_Dca003947</name>
</gene>
<keyword evidence="2" id="KW-1185">Reference proteome</keyword>
<dbReference type="EMBL" id="KZ502211">
    <property type="protein sequence ID" value="PKU81930.1"/>
    <property type="molecule type" value="Genomic_DNA"/>
</dbReference>
<organism evidence="1 2">
    <name type="scientific">Dendrobium catenatum</name>
    <dbReference type="NCBI Taxonomy" id="906689"/>
    <lineage>
        <taxon>Eukaryota</taxon>
        <taxon>Viridiplantae</taxon>
        <taxon>Streptophyta</taxon>
        <taxon>Embryophyta</taxon>
        <taxon>Tracheophyta</taxon>
        <taxon>Spermatophyta</taxon>
        <taxon>Magnoliopsida</taxon>
        <taxon>Liliopsida</taxon>
        <taxon>Asparagales</taxon>
        <taxon>Orchidaceae</taxon>
        <taxon>Epidendroideae</taxon>
        <taxon>Malaxideae</taxon>
        <taxon>Dendrobiinae</taxon>
        <taxon>Dendrobium</taxon>
    </lineage>
</organism>
<name>A0A2I0X1Z6_9ASPA</name>
<evidence type="ECO:0000313" key="1">
    <source>
        <dbReference type="EMBL" id="PKU81930.1"/>
    </source>
</evidence>